<dbReference type="GeneID" id="68105239"/>
<protein>
    <submittedName>
        <fullName evidence="2">Uncharacterized protein</fullName>
    </submittedName>
</protein>
<comment type="caution">
    <text evidence="2">The sequence shown here is derived from an EMBL/GenBank/DDBJ whole genome shotgun (WGS) entry which is preliminary data.</text>
</comment>
<dbReference type="Proteomes" id="UP000816034">
    <property type="component" value="Unassembled WGS sequence"/>
</dbReference>
<sequence>MFKQSAQVHSDCRIHDAQQNIPKHIPLSLKQLKTYFVLKQFKQCISFIQQHFGSDWNSIACNTSLSLSQQQNIFSIFIQCYYETKDYSAIHRLFEKSRNNIPSPSLKLYVELCLKLKLFDKVNEILFDDHNQLSEQERRTLEKQLHHDRLEQEARMETAKQSKAYSSLLSSMYITKPSHDEYESMYPSHNNFEHSESPLQSHGTHGNNFQIGHQEHKAEQQKPSNKISSLTSLTRYILDFIRNYKVELALHVVSFVLLYTLLK</sequence>
<organism evidence="2 3">
    <name type="scientific">Naegleria lovaniensis</name>
    <name type="common">Amoeba</name>
    <dbReference type="NCBI Taxonomy" id="51637"/>
    <lineage>
        <taxon>Eukaryota</taxon>
        <taxon>Discoba</taxon>
        <taxon>Heterolobosea</taxon>
        <taxon>Tetramitia</taxon>
        <taxon>Eutetramitia</taxon>
        <taxon>Vahlkampfiidae</taxon>
        <taxon>Naegleria</taxon>
    </lineage>
</organism>
<proteinExistence type="predicted"/>
<gene>
    <name evidence="2" type="ORF">C9374_012785</name>
</gene>
<dbReference type="EMBL" id="PYSW02000059">
    <property type="protein sequence ID" value="KAG2373183.1"/>
    <property type="molecule type" value="Genomic_DNA"/>
</dbReference>
<evidence type="ECO:0000256" key="1">
    <source>
        <dbReference type="SAM" id="MobiDB-lite"/>
    </source>
</evidence>
<reference evidence="2 3" key="1">
    <citation type="journal article" date="2018" name="BMC Genomics">
        <title>The genome of Naegleria lovaniensis, the basis for a comparative approach to unravel pathogenicity factors of the human pathogenic amoeba N. fowleri.</title>
        <authorList>
            <person name="Liechti N."/>
            <person name="Schurch N."/>
            <person name="Bruggmann R."/>
            <person name="Wittwer M."/>
        </authorList>
    </citation>
    <scope>NUCLEOTIDE SEQUENCE [LARGE SCALE GENOMIC DNA]</scope>
    <source>
        <strain evidence="2 3">ATCC 30569</strain>
    </source>
</reference>
<dbReference type="RefSeq" id="XP_044542357.1">
    <property type="nucleotide sequence ID" value="XM_044688589.1"/>
</dbReference>
<keyword evidence="3" id="KW-1185">Reference proteome</keyword>
<dbReference type="AlphaFoldDB" id="A0AA88GE48"/>
<name>A0AA88GE48_NAELO</name>
<feature type="region of interest" description="Disordered" evidence="1">
    <location>
        <begin position="193"/>
        <end position="226"/>
    </location>
</feature>
<evidence type="ECO:0000313" key="3">
    <source>
        <dbReference type="Proteomes" id="UP000816034"/>
    </source>
</evidence>
<feature type="compositionally biased region" description="Polar residues" evidence="1">
    <location>
        <begin position="197"/>
        <end position="211"/>
    </location>
</feature>
<accession>A0AA88GE48</accession>
<evidence type="ECO:0000313" key="2">
    <source>
        <dbReference type="EMBL" id="KAG2373183.1"/>
    </source>
</evidence>